<dbReference type="InterPro" id="IPR050116">
    <property type="entry name" value="DNA_polymerase-Y"/>
</dbReference>
<dbReference type="Gene3D" id="3.30.70.270">
    <property type="match status" value="1"/>
</dbReference>
<evidence type="ECO:0000313" key="8">
    <source>
        <dbReference type="Proteomes" id="UP000245533"/>
    </source>
</evidence>
<dbReference type="InterPro" id="IPR025188">
    <property type="entry name" value="DUF4113"/>
</dbReference>
<dbReference type="InterPro" id="IPR043128">
    <property type="entry name" value="Rev_trsase/Diguanyl_cyclase"/>
</dbReference>
<keyword evidence="8" id="KW-1185">Reference proteome</keyword>
<sequence length="424" mass="47089">MFSAFALIDCNNFYASCERVFDPSLRNRPIVILSNNDGCVIARSSEAKELDIAMGTPEFKVRRLLNKHRVAVRSSNYALYGDMSRRVFDTIESVTADLELYSIDEAFARLCAPTETDLASLGRTIRNRVCRHTGIPVSVGIAPTKTLAKLANERAKKDPSYGGVCSMMQPRIIRDTLKQCPVSGIWGIGKKLSHHLNRHGVKTAAQLCTMPDKWIRSNMKVTGLRTVIELRGTPCLEIEESLDAKKGIMSSRSFGKPVSDSEQLMEAVSTFTARAAEKLRSQGCVAGSLTVTISTDKYRDPNRPYKFSRTQTLKNPTASTPVLTAAAGRITGYLFKNGMVYKKASAMLTGLIPQTEIQADLFSDDRYSGKDHSLMESMDRINSRFGKKTVVSASSGMDPEWKMKQQHLSGRYTTQWGELMVVNR</sequence>
<evidence type="ECO:0000259" key="6">
    <source>
        <dbReference type="PROSITE" id="PS50173"/>
    </source>
</evidence>
<name>A0A316TP23_9BACT</name>
<dbReference type="PROSITE" id="PS50173">
    <property type="entry name" value="UMUC"/>
    <property type="match status" value="1"/>
</dbReference>
<dbReference type="InterPro" id="IPR043502">
    <property type="entry name" value="DNA/RNA_pol_sf"/>
</dbReference>
<dbReference type="SUPFAM" id="SSF56672">
    <property type="entry name" value="DNA/RNA polymerases"/>
    <property type="match status" value="1"/>
</dbReference>
<gene>
    <name evidence="7" type="ORF">DDZ15_15200</name>
</gene>
<dbReference type="InterPro" id="IPR001126">
    <property type="entry name" value="UmuC"/>
</dbReference>
<dbReference type="OrthoDB" id="9808813at2"/>
<evidence type="ECO:0000256" key="3">
    <source>
        <dbReference type="ARBA" id="ARBA00023199"/>
    </source>
</evidence>
<evidence type="ECO:0000256" key="5">
    <source>
        <dbReference type="ARBA" id="ARBA00023236"/>
    </source>
</evidence>
<keyword evidence="4" id="KW-0234">DNA repair</keyword>
<dbReference type="EMBL" id="QGGB01000010">
    <property type="protein sequence ID" value="PWN05411.1"/>
    <property type="molecule type" value="Genomic_DNA"/>
</dbReference>
<dbReference type="Gene3D" id="1.10.150.20">
    <property type="entry name" value="5' to 3' exonuclease, C-terminal subdomain"/>
    <property type="match status" value="1"/>
</dbReference>
<dbReference type="GO" id="GO:0003887">
    <property type="term" value="F:DNA-directed DNA polymerase activity"/>
    <property type="evidence" value="ECO:0007669"/>
    <property type="project" value="TreeGrafter"/>
</dbReference>
<dbReference type="GO" id="GO:0003684">
    <property type="term" value="F:damaged DNA binding"/>
    <property type="evidence" value="ECO:0007669"/>
    <property type="project" value="InterPro"/>
</dbReference>
<dbReference type="Proteomes" id="UP000245533">
    <property type="component" value="Unassembled WGS sequence"/>
</dbReference>
<comment type="caution">
    <text evidence="7">The sequence shown here is derived from an EMBL/GenBank/DDBJ whole genome shotgun (WGS) entry which is preliminary data.</text>
</comment>
<evidence type="ECO:0000313" key="7">
    <source>
        <dbReference type="EMBL" id="PWN05411.1"/>
    </source>
</evidence>
<dbReference type="InterPro" id="IPR036775">
    <property type="entry name" value="DNA_pol_Y-fam_lit_finger_sf"/>
</dbReference>
<protein>
    <submittedName>
        <fullName evidence="7">Y-family DNA polymerase</fullName>
    </submittedName>
</protein>
<dbReference type="PANTHER" id="PTHR11076:SF34">
    <property type="entry name" value="PROTEIN UMUC"/>
    <property type="match status" value="1"/>
</dbReference>
<keyword evidence="2" id="KW-0227">DNA damage</keyword>
<dbReference type="AlphaFoldDB" id="A0A316TP23"/>
<dbReference type="Pfam" id="PF00817">
    <property type="entry name" value="IMS"/>
    <property type="match status" value="1"/>
</dbReference>
<keyword evidence="3" id="KW-0741">SOS mutagenesis</keyword>
<dbReference type="InterPro" id="IPR017961">
    <property type="entry name" value="DNA_pol_Y-fam_little_finger"/>
</dbReference>
<dbReference type="PANTHER" id="PTHR11076">
    <property type="entry name" value="DNA REPAIR POLYMERASE UMUC / TRANSFERASE FAMILY MEMBER"/>
    <property type="match status" value="1"/>
</dbReference>
<dbReference type="Gene3D" id="3.40.1170.60">
    <property type="match status" value="1"/>
</dbReference>
<dbReference type="Gene3D" id="3.30.1490.100">
    <property type="entry name" value="DNA polymerase, Y-family, little finger domain"/>
    <property type="match status" value="1"/>
</dbReference>
<dbReference type="GO" id="GO:0042276">
    <property type="term" value="P:error-prone translesion synthesis"/>
    <property type="evidence" value="ECO:0007669"/>
    <property type="project" value="TreeGrafter"/>
</dbReference>
<evidence type="ECO:0000256" key="2">
    <source>
        <dbReference type="ARBA" id="ARBA00022763"/>
    </source>
</evidence>
<comment type="similarity">
    <text evidence="1">Belongs to the DNA polymerase type-Y family.</text>
</comment>
<dbReference type="GO" id="GO:0009432">
    <property type="term" value="P:SOS response"/>
    <property type="evidence" value="ECO:0007669"/>
    <property type="project" value="UniProtKB-KW"/>
</dbReference>
<dbReference type="GO" id="GO:0006281">
    <property type="term" value="P:DNA repair"/>
    <property type="evidence" value="ECO:0007669"/>
    <property type="project" value="UniProtKB-KW"/>
</dbReference>
<proteinExistence type="inferred from homology"/>
<dbReference type="Pfam" id="PF11799">
    <property type="entry name" value="IMS_C"/>
    <property type="match status" value="1"/>
</dbReference>
<dbReference type="Pfam" id="PF13438">
    <property type="entry name" value="DUF4113"/>
    <property type="match status" value="1"/>
</dbReference>
<keyword evidence="5" id="KW-0742">SOS response</keyword>
<feature type="domain" description="UmuC" evidence="6">
    <location>
        <begin position="5"/>
        <end position="189"/>
    </location>
</feature>
<dbReference type="RefSeq" id="WP_109647967.1">
    <property type="nucleotide sequence ID" value="NZ_QGGB01000010.1"/>
</dbReference>
<dbReference type="GO" id="GO:0005829">
    <property type="term" value="C:cytosol"/>
    <property type="evidence" value="ECO:0007669"/>
    <property type="project" value="TreeGrafter"/>
</dbReference>
<dbReference type="CDD" id="cd01700">
    <property type="entry name" value="PolY_Pol_V_umuC"/>
    <property type="match status" value="1"/>
</dbReference>
<organism evidence="7 8">
    <name type="scientific">Rhodohalobacter mucosus</name>
    <dbReference type="NCBI Taxonomy" id="2079485"/>
    <lineage>
        <taxon>Bacteria</taxon>
        <taxon>Pseudomonadati</taxon>
        <taxon>Balneolota</taxon>
        <taxon>Balneolia</taxon>
        <taxon>Balneolales</taxon>
        <taxon>Balneolaceae</taxon>
        <taxon>Rhodohalobacter</taxon>
    </lineage>
</organism>
<evidence type="ECO:0000256" key="1">
    <source>
        <dbReference type="ARBA" id="ARBA00010945"/>
    </source>
</evidence>
<accession>A0A316TP23</accession>
<evidence type="ECO:0000256" key="4">
    <source>
        <dbReference type="ARBA" id="ARBA00023204"/>
    </source>
</evidence>
<reference evidence="7 8" key="1">
    <citation type="submission" date="2018-05" db="EMBL/GenBank/DDBJ databases">
        <title>Rhodohalobacter halophilus gen. nov., sp. nov., a moderately halophilic member of the family Balneolaceae.</title>
        <authorList>
            <person name="Liu Z.-W."/>
        </authorList>
    </citation>
    <scope>NUCLEOTIDE SEQUENCE [LARGE SCALE GENOMIC DNA]</scope>
    <source>
        <strain evidence="7 8">8A47</strain>
    </source>
</reference>